<evidence type="ECO:0000259" key="1">
    <source>
        <dbReference type="Pfam" id="PF01814"/>
    </source>
</evidence>
<dbReference type="PANTHER" id="PTHR35585:SF3">
    <property type="entry name" value="HEMERYTHRIN-LIKE DOMAIN-CONTAINING PROTEIN"/>
    <property type="match status" value="1"/>
</dbReference>
<gene>
    <name evidence="2" type="ORF">ANIA_05325</name>
</gene>
<dbReference type="KEGG" id="ani:ANIA_05325"/>
<sequence length="206" mass="23274">MTPTPRISETIAQDHAEIKAIYDRIVSSTSRDEQIRYQNLFVWELARHAVGEELVVYPAFEKHVQFVGAGLASKDREEHQAVMDPSSRFAHPPLLIAVKEQLKTFQSLDPSNPNFIPTLQGLMNDLSSHMREEEGEDMPMLEETLSEHDSQSLSKAFNRTKIFVPSRAHPGAPNKPPFETAVGLLTAPFDQVADLFRKWPRKGVEV</sequence>
<dbReference type="Pfam" id="PF01814">
    <property type="entry name" value="Hemerythrin"/>
    <property type="match status" value="1"/>
</dbReference>
<dbReference type="PANTHER" id="PTHR35585">
    <property type="entry name" value="HHE DOMAIN PROTEIN (AFU_ORTHOLOGUE AFUA_4G00730)"/>
    <property type="match status" value="1"/>
</dbReference>
<accession>C8VGV2</accession>
<dbReference type="Proteomes" id="UP000000560">
    <property type="component" value="Chromosome V"/>
</dbReference>
<dbReference type="eggNOG" id="ENOG502S054">
    <property type="taxonomic scope" value="Eukaryota"/>
</dbReference>
<keyword evidence="3" id="KW-1185">Reference proteome</keyword>
<protein>
    <recommendedName>
        <fullName evidence="1">Hemerythrin-like domain-containing protein</fullName>
    </recommendedName>
</protein>
<dbReference type="OrthoDB" id="9983919at2759"/>
<proteinExistence type="predicted"/>
<dbReference type="EMBL" id="BN001305">
    <property type="protein sequence ID" value="CBF82097.1"/>
    <property type="molecule type" value="Genomic_DNA"/>
</dbReference>
<name>Q5B2A5_EMENI</name>
<dbReference type="RefSeq" id="XP_662929.1">
    <property type="nucleotide sequence ID" value="XM_657837.1"/>
</dbReference>
<dbReference type="HOGENOM" id="CLU_079417_0_0_1"/>
<evidence type="ECO:0000313" key="2">
    <source>
        <dbReference type="EMBL" id="CBF82097.1"/>
    </source>
</evidence>
<dbReference type="InterPro" id="IPR012312">
    <property type="entry name" value="Hemerythrin-like"/>
</dbReference>
<reference evidence="3" key="1">
    <citation type="journal article" date="2005" name="Nature">
        <title>Sequencing of Aspergillus nidulans and comparative analysis with A. fumigatus and A. oryzae.</title>
        <authorList>
            <person name="Galagan J.E."/>
            <person name="Calvo S.E."/>
            <person name="Cuomo C."/>
            <person name="Ma L.J."/>
            <person name="Wortman J.R."/>
            <person name="Batzoglou S."/>
            <person name="Lee S.I."/>
            <person name="Basturkmen M."/>
            <person name="Spevak C.C."/>
            <person name="Clutterbuck J."/>
            <person name="Kapitonov V."/>
            <person name="Jurka J."/>
            <person name="Scazzocchio C."/>
            <person name="Farman M."/>
            <person name="Butler J."/>
            <person name="Purcell S."/>
            <person name="Harris S."/>
            <person name="Braus G.H."/>
            <person name="Draht O."/>
            <person name="Busch S."/>
            <person name="D'Enfert C."/>
            <person name="Bouchier C."/>
            <person name="Goldman G.H."/>
            <person name="Bell-Pedersen D."/>
            <person name="Griffiths-Jones S."/>
            <person name="Doonan J.H."/>
            <person name="Yu J."/>
            <person name="Vienken K."/>
            <person name="Pain A."/>
            <person name="Freitag M."/>
            <person name="Selker E.U."/>
            <person name="Archer D.B."/>
            <person name="Penalva M.A."/>
            <person name="Oakley B.R."/>
            <person name="Momany M."/>
            <person name="Tanaka T."/>
            <person name="Kumagai T."/>
            <person name="Asai K."/>
            <person name="Machida M."/>
            <person name="Nierman W.C."/>
            <person name="Denning D.W."/>
            <person name="Caddick M."/>
            <person name="Hynes M."/>
            <person name="Paoletti M."/>
            <person name="Fischer R."/>
            <person name="Miller B."/>
            <person name="Dyer P."/>
            <person name="Sachs M.S."/>
            <person name="Osmani S.A."/>
            <person name="Birren B.W."/>
        </authorList>
    </citation>
    <scope>NUCLEOTIDE SEQUENCE [LARGE SCALE GENOMIC DNA]</scope>
    <source>
        <strain evidence="3">FGSC A4 / ATCC 38163 / CBS 112.46 / NRRL 194 / M139</strain>
    </source>
</reference>
<dbReference type="AlphaFoldDB" id="Q5B2A5"/>
<dbReference type="GeneID" id="2871612"/>
<reference evidence="3" key="2">
    <citation type="journal article" date="2009" name="Fungal Genet. Biol.">
        <title>The 2008 update of the Aspergillus nidulans genome annotation: a community effort.</title>
        <authorList>
            <person name="Wortman J.R."/>
            <person name="Gilsenan J.M."/>
            <person name="Joardar V."/>
            <person name="Deegan J."/>
            <person name="Clutterbuck J."/>
            <person name="Andersen M.R."/>
            <person name="Archer D."/>
            <person name="Bencina M."/>
            <person name="Braus G."/>
            <person name="Coutinho P."/>
            <person name="von Dohren H."/>
            <person name="Doonan J."/>
            <person name="Driessen A.J."/>
            <person name="Durek P."/>
            <person name="Espeso E."/>
            <person name="Fekete E."/>
            <person name="Flipphi M."/>
            <person name="Estrada C.G."/>
            <person name="Geysens S."/>
            <person name="Goldman G."/>
            <person name="de Groot P.W."/>
            <person name="Hansen K."/>
            <person name="Harris S.D."/>
            <person name="Heinekamp T."/>
            <person name="Helmstaedt K."/>
            <person name="Henrissat B."/>
            <person name="Hofmann G."/>
            <person name="Homan T."/>
            <person name="Horio T."/>
            <person name="Horiuchi H."/>
            <person name="James S."/>
            <person name="Jones M."/>
            <person name="Karaffa L."/>
            <person name="Karanyi Z."/>
            <person name="Kato M."/>
            <person name="Keller N."/>
            <person name="Kelly D.E."/>
            <person name="Kiel J.A."/>
            <person name="Kim J.M."/>
            <person name="van der Klei I.J."/>
            <person name="Klis F.M."/>
            <person name="Kovalchuk A."/>
            <person name="Krasevec N."/>
            <person name="Kubicek C.P."/>
            <person name="Liu B."/>
            <person name="Maccabe A."/>
            <person name="Meyer V."/>
            <person name="Mirabito P."/>
            <person name="Miskei M."/>
            <person name="Mos M."/>
            <person name="Mullins J."/>
            <person name="Nelson D.R."/>
            <person name="Nielsen J."/>
            <person name="Oakley B.R."/>
            <person name="Osmani S.A."/>
            <person name="Pakula T."/>
            <person name="Paszewski A."/>
            <person name="Paulsen I."/>
            <person name="Pilsyk S."/>
            <person name="Pocsi I."/>
            <person name="Punt P.J."/>
            <person name="Ram A.F."/>
            <person name="Ren Q."/>
            <person name="Robellet X."/>
            <person name="Robson G."/>
            <person name="Seiboth B."/>
            <person name="van Solingen P."/>
            <person name="Specht T."/>
            <person name="Sun J."/>
            <person name="Taheri-Talesh N."/>
            <person name="Takeshita N."/>
            <person name="Ussery D."/>
            <person name="vanKuyk P.A."/>
            <person name="Visser H."/>
            <person name="van de Vondervoort P.J."/>
            <person name="de Vries R.P."/>
            <person name="Walton J."/>
            <person name="Xiang X."/>
            <person name="Xiong Y."/>
            <person name="Zeng A.P."/>
            <person name="Brandt B.W."/>
            <person name="Cornell M.J."/>
            <person name="van den Hondel C.A."/>
            <person name="Visser J."/>
            <person name="Oliver S.G."/>
            <person name="Turner G."/>
        </authorList>
    </citation>
    <scope>GENOME REANNOTATION</scope>
    <source>
        <strain evidence="3">FGSC A4 / ATCC 38163 / CBS 112.46 / NRRL 194 / M139</strain>
    </source>
</reference>
<accession>Q5B2A5</accession>
<feature type="domain" description="Hemerythrin-like" evidence="1">
    <location>
        <begin position="7"/>
        <end position="141"/>
    </location>
</feature>
<dbReference type="OMA" id="HEEHDEF"/>
<dbReference type="Gene3D" id="1.20.120.520">
    <property type="entry name" value="nmb1532 protein domain like"/>
    <property type="match status" value="1"/>
</dbReference>
<organism evidence="2 3">
    <name type="scientific">Emericella nidulans (strain FGSC A4 / ATCC 38163 / CBS 112.46 / NRRL 194 / M139)</name>
    <name type="common">Aspergillus nidulans</name>
    <dbReference type="NCBI Taxonomy" id="227321"/>
    <lineage>
        <taxon>Eukaryota</taxon>
        <taxon>Fungi</taxon>
        <taxon>Dikarya</taxon>
        <taxon>Ascomycota</taxon>
        <taxon>Pezizomycotina</taxon>
        <taxon>Eurotiomycetes</taxon>
        <taxon>Eurotiomycetidae</taxon>
        <taxon>Eurotiales</taxon>
        <taxon>Aspergillaceae</taxon>
        <taxon>Aspergillus</taxon>
        <taxon>Aspergillus subgen. Nidulantes</taxon>
    </lineage>
</organism>
<dbReference type="InParanoid" id="Q5B2A5"/>
<evidence type="ECO:0000313" key="3">
    <source>
        <dbReference type="Proteomes" id="UP000000560"/>
    </source>
</evidence>